<reference evidence="9" key="2">
    <citation type="submission" date="2020-07" db="EMBL/GenBank/DDBJ databases">
        <authorList>
            <person name="Vera ALvarez R."/>
            <person name="Arias-Moreno D.M."/>
            <person name="Jimenez-Jacinto V."/>
            <person name="Jimenez-Bremont J.F."/>
            <person name="Swaminathan K."/>
            <person name="Moose S.P."/>
            <person name="Guerrero-Gonzalez M.L."/>
            <person name="Marino-Ramirez L."/>
            <person name="Landsman D."/>
            <person name="Rodriguez-Kessler M."/>
            <person name="Delgado-Sanchez P."/>
        </authorList>
    </citation>
    <scope>NUCLEOTIDE SEQUENCE</scope>
    <source>
        <tissue evidence="9">Cladode</tissue>
    </source>
</reference>
<feature type="compositionally biased region" description="Basic residues" evidence="6">
    <location>
        <begin position="110"/>
        <end position="119"/>
    </location>
</feature>
<evidence type="ECO:0000256" key="2">
    <source>
        <dbReference type="ARBA" id="ARBA00008122"/>
    </source>
</evidence>
<keyword evidence="5" id="KW-0010">Activator</keyword>
<dbReference type="PANTHER" id="PTHR31602:SF8">
    <property type="entry name" value="GROWTH-REGULATING FACTOR 5"/>
    <property type="match status" value="1"/>
</dbReference>
<proteinExistence type="inferred from homology"/>
<evidence type="ECO:0000256" key="1">
    <source>
        <dbReference type="ARBA" id="ARBA00004123"/>
    </source>
</evidence>
<keyword evidence="5" id="KW-0804">Transcription</keyword>
<organism evidence="9">
    <name type="scientific">Opuntia streptacantha</name>
    <name type="common">Prickly pear cactus</name>
    <name type="synonym">Opuntia cardona</name>
    <dbReference type="NCBI Taxonomy" id="393608"/>
    <lineage>
        <taxon>Eukaryota</taxon>
        <taxon>Viridiplantae</taxon>
        <taxon>Streptophyta</taxon>
        <taxon>Embryophyta</taxon>
        <taxon>Tracheophyta</taxon>
        <taxon>Spermatophyta</taxon>
        <taxon>Magnoliopsida</taxon>
        <taxon>eudicotyledons</taxon>
        <taxon>Gunneridae</taxon>
        <taxon>Pentapetalae</taxon>
        <taxon>Caryophyllales</taxon>
        <taxon>Cactineae</taxon>
        <taxon>Cactaceae</taxon>
        <taxon>Opuntioideae</taxon>
        <taxon>Opuntia</taxon>
    </lineage>
</organism>
<dbReference type="GO" id="GO:0005524">
    <property type="term" value="F:ATP binding"/>
    <property type="evidence" value="ECO:0007669"/>
    <property type="project" value="UniProtKB-UniRule"/>
</dbReference>
<reference evidence="9" key="1">
    <citation type="journal article" date="2013" name="J. Plant Res.">
        <title>Effect of fungi and light on seed germination of three Opuntia species from semiarid lands of central Mexico.</title>
        <authorList>
            <person name="Delgado-Sanchez P."/>
            <person name="Jimenez-Bremont J.F."/>
            <person name="Guerrero-Gonzalez Mde L."/>
            <person name="Flores J."/>
        </authorList>
    </citation>
    <scope>NUCLEOTIDE SEQUENCE</scope>
    <source>
        <tissue evidence="9">Cladode</tissue>
    </source>
</reference>
<sequence length="319" mass="34843">MTSSSGSTTVAAASAPPTSPFTVSQWQELEHQALIYKYLIAGLPVPPDLVLPIQNSFRMSSPFFHHSSLGYSPMFGKKVDPEPGRCRRTDGKKWRCSKEAHPDSKYCERHMHRGRSRSRKPVESHSLSSSSSSFAAVLGVGSSGGLGGGGGYQNLPLRAFGSGCGSDQTQLQLDSIPYAIPSKDYNRYLEGYKPEAGERSFFSEHSGGSRGSPMYSVGNTWPFESTRLSSYSSPKPAEISMVQPDYSQHSFLNCEFGLSQSMKQGSQSLRPFFRLANSKDTWSGVGDEKVSQGSFSITDQLKNIEGSNDFSKPTHNEGF</sequence>
<dbReference type="Pfam" id="PF08879">
    <property type="entry name" value="WRC"/>
    <property type="match status" value="1"/>
</dbReference>
<feature type="domain" description="QLQ" evidence="7">
    <location>
        <begin position="20"/>
        <end position="55"/>
    </location>
</feature>
<accession>A0A7C9D9P9</accession>
<evidence type="ECO:0000313" key="9">
    <source>
        <dbReference type="EMBL" id="MBA4637122.1"/>
    </source>
</evidence>
<dbReference type="GO" id="GO:0006351">
    <property type="term" value="P:DNA-templated transcription"/>
    <property type="evidence" value="ECO:0007669"/>
    <property type="project" value="UniProtKB-UniRule"/>
</dbReference>
<feature type="region of interest" description="Disordered" evidence="6">
    <location>
        <begin position="105"/>
        <end position="127"/>
    </location>
</feature>
<evidence type="ECO:0000256" key="6">
    <source>
        <dbReference type="SAM" id="MobiDB-lite"/>
    </source>
</evidence>
<comment type="caution">
    <text evidence="4">Lacks conserved residue(s) required for the propagation of feature annotation.</text>
</comment>
<evidence type="ECO:0000256" key="3">
    <source>
        <dbReference type="ARBA" id="ARBA00023242"/>
    </source>
</evidence>
<dbReference type="EMBL" id="GISG01102931">
    <property type="protein sequence ID" value="MBA4637122.1"/>
    <property type="molecule type" value="Transcribed_RNA"/>
</dbReference>
<keyword evidence="3 5" id="KW-0539">Nucleus</keyword>
<protein>
    <recommendedName>
        <fullName evidence="5">Growth-regulating factor</fullName>
    </recommendedName>
</protein>
<dbReference type="GO" id="GO:0005634">
    <property type="term" value="C:nucleus"/>
    <property type="evidence" value="ECO:0007669"/>
    <property type="project" value="UniProtKB-SubCell"/>
</dbReference>
<dbReference type="GO" id="GO:0006355">
    <property type="term" value="P:regulation of DNA-templated transcription"/>
    <property type="evidence" value="ECO:0007669"/>
    <property type="project" value="InterPro"/>
</dbReference>
<keyword evidence="5" id="KW-0805">Transcription regulation</keyword>
<name>A0A7C9D9P9_OPUST</name>
<comment type="function">
    <text evidence="5">Transcription activator.</text>
</comment>
<evidence type="ECO:0000259" key="8">
    <source>
        <dbReference type="PROSITE" id="PS51667"/>
    </source>
</evidence>
<dbReference type="SMART" id="SM00951">
    <property type="entry name" value="QLQ"/>
    <property type="match status" value="1"/>
</dbReference>
<evidence type="ECO:0000256" key="4">
    <source>
        <dbReference type="PROSITE-ProRule" id="PRU01002"/>
    </source>
</evidence>
<feature type="region of interest" description="Disordered" evidence="6">
    <location>
        <begin position="1"/>
        <end position="20"/>
    </location>
</feature>
<dbReference type="PROSITE" id="PS51667">
    <property type="entry name" value="WRC"/>
    <property type="match status" value="1"/>
</dbReference>
<evidence type="ECO:0000256" key="5">
    <source>
        <dbReference type="RuleBase" id="RU367127"/>
    </source>
</evidence>
<dbReference type="InterPro" id="IPR014977">
    <property type="entry name" value="WRC_dom"/>
</dbReference>
<feature type="domain" description="WRC" evidence="8">
    <location>
        <begin position="80"/>
        <end position="124"/>
    </location>
</feature>
<dbReference type="PANTHER" id="PTHR31602">
    <property type="entry name" value="GROWTH-REGULATING FACTOR 5"/>
    <property type="match status" value="1"/>
</dbReference>
<evidence type="ECO:0000259" key="7">
    <source>
        <dbReference type="PROSITE" id="PS51666"/>
    </source>
</evidence>
<comment type="subcellular location">
    <subcellularLocation>
        <location evidence="1 5">Nucleus</location>
    </subcellularLocation>
</comment>
<comment type="domain">
    <text evidence="5">The QLQ domain and WRC domain may be involved in protein-protein interaction and DNA-binding, respectively.</text>
</comment>
<dbReference type="InterPro" id="IPR031137">
    <property type="entry name" value="GRF"/>
</dbReference>
<dbReference type="AlphaFoldDB" id="A0A7C9D9P9"/>
<comment type="similarity">
    <text evidence="2 5">Belongs to the GRF family.</text>
</comment>
<dbReference type="InterPro" id="IPR014978">
    <property type="entry name" value="Gln-Leu-Gln_QLQ"/>
</dbReference>
<dbReference type="PROSITE" id="PS51666">
    <property type="entry name" value="QLQ"/>
    <property type="match status" value="1"/>
</dbReference>
<dbReference type="Pfam" id="PF08880">
    <property type="entry name" value="QLQ"/>
    <property type="match status" value="1"/>
</dbReference>
<dbReference type="GO" id="GO:0099402">
    <property type="term" value="P:plant organ development"/>
    <property type="evidence" value="ECO:0007669"/>
    <property type="project" value="UniProtKB-ARBA"/>
</dbReference>